<dbReference type="EMBL" id="AVFL01000031">
    <property type="protein sequence ID" value="EWY37054.1"/>
    <property type="molecule type" value="Genomic_DNA"/>
</dbReference>
<dbReference type="GO" id="GO:0005576">
    <property type="term" value="C:extracellular region"/>
    <property type="evidence" value="ECO:0007669"/>
    <property type="project" value="UniProtKB-SubCell"/>
</dbReference>
<protein>
    <recommendedName>
        <fullName evidence="4">Cadherin domain-containing protein</fullName>
    </recommendedName>
</protein>
<feature type="compositionally biased region" description="Polar residues" evidence="3">
    <location>
        <begin position="75"/>
        <end position="86"/>
    </location>
</feature>
<dbReference type="Gene3D" id="3.40.50.880">
    <property type="match status" value="1"/>
</dbReference>
<dbReference type="PANTHER" id="PTHR38340:SF1">
    <property type="entry name" value="S-LAYER PROTEIN"/>
    <property type="match status" value="1"/>
</dbReference>
<evidence type="ECO:0000256" key="3">
    <source>
        <dbReference type="SAM" id="MobiDB-lite"/>
    </source>
</evidence>
<evidence type="ECO:0000313" key="5">
    <source>
        <dbReference type="EMBL" id="EWY37054.1"/>
    </source>
</evidence>
<dbReference type="PATRIC" id="fig|1385369.3.peg.5873"/>
<dbReference type="Proteomes" id="UP000019486">
    <property type="component" value="Unassembled WGS sequence"/>
</dbReference>
<dbReference type="SMART" id="SM00112">
    <property type="entry name" value="CA"/>
    <property type="match status" value="1"/>
</dbReference>
<feature type="domain" description="Cadherin" evidence="4">
    <location>
        <begin position="517"/>
        <end position="623"/>
    </location>
</feature>
<dbReference type="NCBIfam" id="TIGR01965">
    <property type="entry name" value="VCBS_repeat"/>
    <property type="match status" value="2"/>
</dbReference>
<dbReference type="CDD" id="cd11304">
    <property type="entry name" value="Cadherin_repeat"/>
    <property type="match status" value="1"/>
</dbReference>
<evidence type="ECO:0000259" key="4">
    <source>
        <dbReference type="PROSITE" id="PS50268"/>
    </source>
</evidence>
<dbReference type="InterPro" id="IPR013783">
    <property type="entry name" value="Ig-like_fold"/>
</dbReference>
<organism evidence="5 6">
    <name type="scientific">Skermanella stibiiresistens SB22</name>
    <dbReference type="NCBI Taxonomy" id="1385369"/>
    <lineage>
        <taxon>Bacteria</taxon>
        <taxon>Pseudomonadati</taxon>
        <taxon>Pseudomonadota</taxon>
        <taxon>Alphaproteobacteria</taxon>
        <taxon>Rhodospirillales</taxon>
        <taxon>Azospirillaceae</taxon>
        <taxon>Skermanella</taxon>
    </lineage>
</organism>
<dbReference type="GO" id="GO:0007156">
    <property type="term" value="P:homophilic cell adhesion via plasma membrane adhesion molecules"/>
    <property type="evidence" value="ECO:0007669"/>
    <property type="project" value="InterPro"/>
</dbReference>
<keyword evidence="2" id="KW-0964">Secreted</keyword>
<dbReference type="InterPro" id="IPR011049">
    <property type="entry name" value="Serralysin-like_metalloprot_C"/>
</dbReference>
<name>W9GTE5_9PROT</name>
<dbReference type="OrthoDB" id="7305593at2"/>
<dbReference type="InterPro" id="IPR001343">
    <property type="entry name" value="Hemolysn_Ca-bd"/>
</dbReference>
<dbReference type="InterPro" id="IPR050557">
    <property type="entry name" value="RTX_toxin/Mannuronan_C5-epim"/>
</dbReference>
<dbReference type="RefSeq" id="WP_051513423.1">
    <property type="nucleotide sequence ID" value="NZ_AVFL01000031.1"/>
</dbReference>
<dbReference type="InterPro" id="IPR015919">
    <property type="entry name" value="Cadherin-like_sf"/>
</dbReference>
<comment type="caution">
    <text evidence="5">The sequence shown here is derived from an EMBL/GenBank/DDBJ whole genome shotgun (WGS) entry which is preliminary data.</text>
</comment>
<dbReference type="GO" id="GO:0016020">
    <property type="term" value="C:membrane"/>
    <property type="evidence" value="ECO:0007669"/>
    <property type="project" value="InterPro"/>
</dbReference>
<feature type="region of interest" description="Disordered" evidence="3">
    <location>
        <begin position="1"/>
        <end position="48"/>
    </location>
</feature>
<dbReference type="Pfam" id="PF00353">
    <property type="entry name" value="HemolysinCabind"/>
    <property type="match status" value="5"/>
</dbReference>
<dbReference type="Pfam" id="PF17963">
    <property type="entry name" value="Big_9"/>
    <property type="match status" value="1"/>
</dbReference>
<proteinExistence type="predicted"/>
<accession>W9GTE5</accession>
<dbReference type="PROSITE" id="PS50268">
    <property type="entry name" value="CADHERIN_2"/>
    <property type="match status" value="1"/>
</dbReference>
<keyword evidence="6" id="KW-1185">Reference proteome</keyword>
<comment type="subcellular location">
    <subcellularLocation>
        <location evidence="1">Secreted</location>
    </subcellularLocation>
</comment>
<dbReference type="AlphaFoldDB" id="W9GTE5"/>
<dbReference type="SUPFAM" id="SSF52317">
    <property type="entry name" value="Class I glutamine amidotransferase-like"/>
    <property type="match status" value="1"/>
</dbReference>
<dbReference type="PANTHER" id="PTHR38340">
    <property type="entry name" value="S-LAYER PROTEIN"/>
    <property type="match status" value="1"/>
</dbReference>
<evidence type="ECO:0000256" key="2">
    <source>
        <dbReference type="ARBA" id="ARBA00022525"/>
    </source>
</evidence>
<feature type="compositionally biased region" description="Low complexity" evidence="3">
    <location>
        <begin position="27"/>
        <end position="48"/>
    </location>
</feature>
<dbReference type="InterPro" id="IPR029062">
    <property type="entry name" value="Class_I_gatase-like"/>
</dbReference>
<dbReference type="STRING" id="1385369.N825_21655"/>
<dbReference type="SUPFAM" id="SSF49313">
    <property type="entry name" value="Cadherin-like"/>
    <property type="match status" value="1"/>
</dbReference>
<evidence type="ECO:0000256" key="1">
    <source>
        <dbReference type="ARBA" id="ARBA00004613"/>
    </source>
</evidence>
<gene>
    <name evidence="5" type="ORF">N825_21655</name>
</gene>
<dbReference type="Pfam" id="PF00028">
    <property type="entry name" value="Cadherin"/>
    <property type="match status" value="1"/>
</dbReference>
<dbReference type="Gene3D" id="2.150.10.10">
    <property type="entry name" value="Serralysin-like metalloprotease, C-terminal"/>
    <property type="match status" value="3"/>
</dbReference>
<dbReference type="Gene3D" id="2.60.40.60">
    <property type="entry name" value="Cadherins"/>
    <property type="match status" value="1"/>
</dbReference>
<dbReference type="GO" id="GO:0005509">
    <property type="term" value="F:calcium ion binding"/>
    <property type="evidence" value="ECO:0007669"/>
    <property type="project" value="InterPro"/>
</dbReference>
<dbReference type="Gene3D" id="2.60.40.10">
    <property type="entry name" value="Immunoglobulins"/>
    <property type="match status" value="1"/>
</dbReference>
<dbReference type="SUPFAM" id="SSF51120">
    <property type="entry name" value="beta-Roll"/>
    <property type="match status" value="1"/>
</dbReference>
<reference evidence="5 6" key="1">
    <citation type="submission" date="2013-08" db="EMBL/GenBank/DDBJ databases">
        <title>The genome sequence of Skermanella stibiiresistens.</title>
        <authorList>
            <person name="Zhu W."/>
            <person name="Wang G."/>
        </authorList>
    </citation>
    <scope>NUCLEOTIDE SEQUENCE [LARGE SCALE GENOMIC DNA]</scope>
    <source>
        <strain evidence="5 6">SB22</strain>
    </source>
</reference>
<evidence type="ECO:0000313" key="6">
    <source>
        <dbReference type="Proteomes" id="UP000019486"/>
    </source>
</evidence>
<sequence>MATYNGTNGDDSHQGSDAADQFNVGEGNNTVKAGGGNNTVNAGNGDDVVTAGSGNDVLNLGGGNNVADAGGGNNIVNTGSGRDNITTGGGDDQINAGEGDNTINAGDGRNRINTGSGGDVITAGAGNDEINAGEGANTVDAGNGNNRVTAGAGADKITTGSGDDQIYAGEGDNTINAGDGVNRVYTGAGADKITTGSGNDQVWAGEGNDTVNLGGGSDTAYLGGGNDTVRHVIADSAGAHDDYWGEGGSDTLQLVFSAAEAKDAAILADVSRLQTHLAGDGNWMYQFKSFDLTVRQFEKLVLVAPVEAHDDAAATGEDSAVTFSVLGNDVDLLAAGNSALRVTGFDAHDLPGALKLNPDNTFTYDPGQAFQHLRGGETEQVTFKYTVSDDQGFSTTASVTLTINGANDAATISGTAGGAVVEDGTPSTGGMLTVADVDTGENRFQAVDPTSLTASHGTFSFDHLTGAWGFQIDNAAAQALGAGETVEQTLSVRSADGTASETITVAVTGTNDAPTSISNLASGSIKENIAAGFQVADLNAIDVDGDNISYYFKGESGERVQSDGNFVIDPNTGEVTNARAFDYEKDGASLDFVVFAEDGKGGEASGSFTVAIEDVTEQSGPLRIGVKGQDLFSHFLNQSGYQSEAYSEAHLERYDVVILNRTSGTESIKNWVHDGGLLITEWDAADWAANTANMLGSTKIQGGGYVNYNTVISFTEEGELSGLSNKIGEGYSSFGSTEFFRFFSSVDPDADVLAIRNKDVPVIVGGSYGNGSVLLSAYDWQDKPYMGSPYDTLDGVDSLEQVLLNSLHYHHNDLIIG</sequence>
<dbReference type="InterPro" id="IPR010221">
    <property type="entry name" value="VCBS_dom"/>
</dbReference>
<dbReference type="InterPro" id="IPR002126">
    <property type="entry name" value="Cadherin-like_dom"/>
</dbReference>
<feature type="region of interest" description="Disordered" evidence="3">
    <location>
        <begin position="66"/>
        <end position="111"/>
    </location>
</feature>